<keyword evidence="4 7" id="KW-0540">Nuclease</keyword>
<dbReference type="Pfam" id="PF00149">
    <property type="entry name" value="Metallophos"/>
    <property type="match status" value="1"/>
</dbReference>
<comment type="subunit">
    <text evidence="2 7">Heterodimer of SbcC and SbcD.</text>
</comment>
<dbReference type="InterPro" id="IPR004593">
    <property type="entry name" value="SbcD"/>
</dbReference>
<evidence type="ECO:0000256" key="6">
    <source>
        <dbReference type="ARBA" id="ARBA00022839"/>
    </source>
</evidence>
<reference evidence="8 9" key="1">
    <citation type="submission" date="2019-08" db="EMBL/GenBank/DDBJ databases">
        <title>Complete genome sequence of Kushneria sp. YCWA18, a halophilic phosphate-solubilizing bacterium isolated from Daqiao saltern in China.</title>
        <authorList>
            <person name="Du G.-X."/>
            <person name="Qu L.-Y."/>
        </authorList>
    </citation>
    <scope>NUCLEOTIDE SEQUENCE [LARGE SCALE GENOMIC DNA]</scope>
    <source>
        <strain evidence="8 9">YCWA18</strain>
    </source>
</reference>
<dbReference type="InterPro" id="IPR029052">
    <property type="entry name" value="Metallo-depent_PP-like"/>
</dbReference>
<proteinExistence type="inferred from homology"/>
<dbReference type="InterPro" id="IPR026843">
    <property type="entry name" value="SbcD_C"/>
</dbReference>
<comment type="function">
    <text evidence="7">SbcCD cleaves DNA hairpin structures. These structures can inhibit DNA replication and are intermediates in certain DNA recombination reactions. The complex acts as a 3'-&gt;5' double strand exonuclease that can open hairpins. It also has a 5' single-strand endonuclease activity.</text>
</comment>
<keyword evidence="6 7" id="KW-0269">Exonuclease</keyword>
<dbReference type="AlphaFoldDB" id="A0A1S1NXJ5"/>
<dbReference type="GO" id="GO:0006310">
    <property type="term" value="P:DNA recombination"/>
    <property type="evidence" value="ECO:0007669"/>
    <property type="project" value="UniProtKB-KW"/>
</dbReference>
<keyword evidence="7" id="KW-0233">DNA recombination</keyword>
<evidence type="ECO:0000256" key="3">
    <source>
        <dbReference type="ARBA" id="ARBA00013365"/>
    </source>
</evidence>
<dbReference type="InterPro" id="IPR041796">
    <property type="entry name" value="Mre11_N"/>
</dbReference>
<evidence type="ECO:0000313" key="8">
    <source>
        <dbReference type="EMBL" id="QEL11381.1"/>
    </source>
</evidence>
<organism evidence="8 9">
    <name type="scientific">Kushneria phosphatilytica</name>
    <dbReference type="NCBI Taxonomy" id="657387"/>
    <lineage>
        <taxon>Bacteria</taxon>
        <taxon>Pseudomonadati</taxon>
        <taxon>Pseudomonadota</taxon>
        <taxon>Gammaproteobacteria</taxon>
        <taxon>Oceanospirillales</taxon>
        <taxon>Halomonadaceae</taxon>
        <taxon>Kushneria</taxon>
    </lineage>
</organism>
<dbReference type="CDD" id="cd00840">
    <property type="entry name" value="MPP_Mre11_N"/>
    <property type="match status" value="1"/>
</dbReference>
<evidence type="ECO:0000256" key="4">
    <source>
        <dbReference type="ARBA" id="ARBA00022722"/>
    </source>
</evidence>
<dbReference type="KEGG" id="kuy:FY550_09675"/>
<evidence type="ECO:0000256" key="1">
    <source>
        <dbReference type="ARBA" id="ARBA00010555"/>
    </source>
</evidence>
<comment type="similarity">
    <text evidence="1 7">Belongs to the SbcD family.</text>
</comment>
<dbReference type="SUPFAM" id="SSF56300">
    <property type="entry name" value="Metallo-dependent phosphatases"/>
    <property type="match status" value="1"/>
</dbReference>
<dbReference type="NCBIfam" id="TIGR00619">
    <property type="entry name" value="sbcd"/>
    <property type="match status" value="1"/>
</dbReference>
<protein>
    <recommendedName>
        <fullName evidence="3 7">Nuclease SbcCD subunit D</fullName>
    </recommendedName>
</protein>
<keyword evidence="7" id="KW-0255">Endonuclease</keyword>
<keyword evidence="5 7" id="KW-0378">Hydrolase</keyword>
<sequence length="419" mass="47368">MKLIHTADWHLGQQLHNQPRDEEHSRFLDWLLETLIERQPDALLIAGDIFDVVNPSLSSQTLLYDFLVRAHEALPRLTIVMIAGNHDSGARIELPAPLLERLRTHAIGRLHWLDEDTPDSQRLVIPLEDASGKIAARCLAIPFLRPSEISARYRTSEAGFDAEHAYVEGISRLHRDLITAAERELEPGQALIVMSHAHLHGASVSEHSERPIVIGGEESLSASLFGDTASYVALGHLHRPQRVGAEHIRYAGSPIPLDFSERHYPHQLIEVTLEDKRMVHHESLAIPRFIELRRIGPASLDTVLAELEELPAASDTPGENEQWPWLEVRVRLDAPCVDLRARIERVLNARAARLMCIHVERPTVRPETSDPIRQTPDPRTLFSDTWQQHHNTLPDEQTLADFDELYQTVLDHPEGNESS</sequence>
<evidence type="ECO:0000256" key="2">
    <source>
        <dbReference type="ARBA" id="ARBA00011322"/>
    </source>
</evidence>
<evidence type="ECO:0000313" key="9">
    <source>
        <dbReference type="Proteomes" id="UP000322553"/>
    </source>
</evidence>
<dbReference type="RefSeq" id="WP_070977725.1">
    <property type="nucleotide sequence ID" value="NZ_CP043420.1"/>
</dbReference>
<accession>A0A1S1NXJ5</accession>
<keyword evidence="7" id="KW-0235">DNA replication</keyword>
<dbReference type="InterPro" id="IPR050535">
    <property type="entry name" value="DNA_Repair-Maintenance_Comp"/>
</dbReference>
<dbReference type="GO" id="GO:0004519">
    <property type="term" value="F:endonuclease activity"/>
    <property type="evidence" value="ECO:0007669"/>
    <property type="project" value="UniProtKB-KW"/>
</dbReference>
<dbReference type="PANTHER" id="PTHR30337:SF0">
    <property type="entry name" value="NUCLEASE SBCCD SUBUNIT D"/>
    <property type="match status" value="1"/>
</dbReference>
<dbReference type="GO" id="GO:0008408">
    <property type="term" value="F:3'-5' exonuclease activity"/>
    <property type="evidence" value="ECO:0007669"/>
    <property type="project" value="InterPro"/>
</dbReference>
<dbReference type="Proteomes" id="UP000322553">
    <property type="component" value="Chromosome"/>
</dbReference>
<dbReference type="InterPro" id="IPR004843">
    <property type="entry name" value="Calcineurin-like_PHP"/>
</dbReference>
<dbReference type="OrthoDB" id="9773856at2"/>
<dbReference type="Gene3D" id="3.60.21.10">
    <property type="match status" value="1"/>
</dbReference>
<dbReference type="PANTHER" id="PTHR30337">
    <property type="entry name" value="COMPONENT OF ATP-DEPENDENT DSDNA EXONUCLEASE"/>
    <property type="match status" value="1"/>
</dbReference>
<dbReference type="EMBL" id="CP043420">
    <property type="protein sequence ID" value="QEL11381.1"/>
    <property type="molecule type" value="Genomic_DNA"/>
</dbReference>
<dbReference type="GO" id="GO:0006260">
    <property type="term" value="P:DNA replication"/>
    <property type="evidence" value="ECO:0007669"/>
    <property type="project" value="UniProtKB-KW"/>
</dbReference>
<evidence type="ECO:0000256" key="5">
    <source>
        <dbReference type="ARBA" id="ARBA00022801"/>
    </source>
</evidence>
<dbReference type="Pfam" id="PF12320">
    <property type="entry name" value="SbcD_C"/>
    <property type="match status" value="1"/>
</dbReference>
<name>A0A1S1NXJ5_9GAMM</name>
<dbReference type="STRING" id="657387.BH688_05935"/>
<gene>
    <name evidence="7 8" type="primary">sbcD</name>
    <name evidence="8" type="ORF">FY550_09675</name>
</gene>
<evidence type="ECO:0000256" key="7">
    <source>
        <dbReference type="RuleBase" id="RU363069"/>
    </source>
</evidence>
<keyword evidence="9" id="KW-1185">Reference proteome</keyword>